<dbReference type="SUPFAM" id="SSF52402">
    <property type="entry name" value="Adenine nucleotide alpha hydrolases-like"/>
    <property type="match status" value="1"/>
</dbReference>
<dbReference type="InterPro" id="IPR006426">
    <property type="entry name" value="Asn_synth_AEB"/>
</dbReference>
<keyword evidence="6" id="KW-0315">Glutamine amidotransferase</keyword>
<dbReference type="SUPFAM" id="SSF56235">
    <property type="entry name" value="N-terminal nucleophile aminohydrolases (Ntn hydrolases)"/>
    <property type="match status" value="1"/>
</dbReference>
<evidence type="ECO:0000256" key="2">
    <source>
        <dbReference type="ARBA" id="ARBA00005752"/>
    </source>
</evidence>
<evidence type="ECO:0000256" key="6">
    <source>
        <dbReference type="ARBA" id="ARBA00022962"/>
    </source>
</evidence>
<feature type="domain" description="Glutamine amidotransferase type-2" evidence="8">
    <location>
        <begin position="2"/>
        <end position="211"/>
    </location>
</feature>
<name>A0ABT6VJM8_9GAMM</name>
<dbReference type="PROSITE" id="PS51278">
    <property type="entry name" value="GATASE_TYPE_2"/>
    <property type="match status" value="1"/>
</dbReference>
<dbReference type="InterPro" id="IPR029055">
    <property type="entry name" value="Ntn_hydrolases_N"/>
</dbReference>
<dbReference type="EC" id="6.3.5.4" evidence="3"/>
<dbReference type="RefSeq" id="WP_282721650.1">
    <property type="nucleotide sequence ID" value="NZ_JASCQO010000035.1"/>
</dbReference>
<comment type="similarity">
    <text evidence="2">Belongs to the asparagine synthetase family.</text>
</comment>
<reference evidence="9 10" key="1">
    <citation type="submission" date="2023-04" db="EMBL/GenBank/DDBJ databases">
        <title>Halomonas strains isolated from rhizosphere soil.</title>
        <authorList>
            <person name="Xu L."/>
            <person name="Sun J.-Q."/>
        </authorList>
    </citation>
    <scope>NUCLEOTIDE SEQUENCE [LARGE SCALE GENOMIC DNA]</scope>
    <source>
        <strain evidence="9 10">LN1S58</strain>
    </source>
</reference>
<evidence type="ECO:0000256" key="3">
    <source>
        <dbReference type="ARBA" id="ARBA00012737"/>
    </source>
</evidence>
<evidence type="ECO:0000256" key="1">
    <source>
        <dbReference type="ARBA" id="ARBA00005187"/>
    </source>
</evidence>
<evidence type="ECO:0000313" key="9">
    <source>
        <dbReference type="EMBL" id="MDI5934179.1"/>
    </source>
</evidence>
<dbReference type="CDD" id="cd00712">
    <property type="entry name" value="AsnB"/>
    <property type="match status" value="1"/>
</dbReference>
<comment type="caution">
    <text evidence="9">The sequence shown here is derived from an EMBL/GenBank/DDBJ whole genome shotgun (WGS) entry which is preliminary data.</text>
</comment>
<dbReference type="PANTHER" id="PTHR43284">
    <property type="entry name" value="ASPARAGINE SYNTHETASE (GLUTAMINE-HYDROLYZING)"/>
    <property type="match status" value="1"/>
</dbReference>
<dbReference type="Pfam" id="PF13537">
    <property type="entry name" value="GATase_7"/>
    <property type="match status" value="1"/>
</dbReference>
<dbReference type="Pfam" id="PF00733">
    <property type="entry name" value="Asn_synthase"/>
    <property type="match status" value="1"/>
</dbReference>
<proteinExistence type="inferred from homology"/>
<dbReference type="InterPro" id="IPR051786">
    <property type="entry name" value="ASN_synthetase/amidase"/>
</dbReference>
<comment type="pathway">
    <text evidence="1">Amino-acid biosynthesis; L-asparagine biosynthesis; L-asparagine from L-aspartate (L-Gln route): step 1/1.</text>
</comment>
<organism evidence="9 10">
    <name type="scientific">Halomonas kalidii</name>
    <dbReference type="NCBI Taxonomy" id="3043293"/>
    <lineage>
        <taxon>Bacteria</taxon>
        <taxon>Pseudomonadati</taxon>
        <taxon>Pseudomonadota</taxon>
        <taxon>Gammaproteobacteria</taxon>
        <taxon>Oceanospirillales</taxon>
        <taxon>Halomonadaceae</taxon>
        <taxon>Halomonas</taxon>
    </lineage>
</organism>
<comment type="catalytic activity">
    <reaction evidence="7">
        <text>L-aspartate + L-glutamine + ATP + H2O = L-asparagine + L-glutamate + AMP + diphosphate + H(+)</text>
        <dbReference type="Rhea" id="RHEA:12228"/>
        <dbReference type="ChEBI" id="CHEBI:15377"/>
        <dbReference type="ChEBI" id="CHEBI:15378"/>
        <dbReference type="ChEBI" id="CHEBI:29985"/>
        <dbReference type="ChEBI" id="CHEBI:29991"/>
        <dbReference type="ChEBI" id="CHEBI:30616"/>
        <dbReference type="ChEBI" id="CHEBI:33019"/>
        <dbReference type="ChEBI" id="CHEBI:58048"/>
        <dbReference type="ChEBI" id="CHEBI:58359"/>
        <dbReference type="ChEBI" id="CHEBI:456215"/>
        <dbReference type="EC" id="6.3.5.4"/>
    </reaction>
</comment>
<dbReference type="Gene3D" id="3.40.50.620">
    <property type="entry name" value="HUPs"/>
    <property type="match status" value="2"/>
</dbReference>
<evidence type="ECO:0000256" key="7">
    <source>
        <dbReference type="ARBA" id="ARBA00048741"/>
    </source>
</evidence>
<dbReference type="PANTHER" id="PTHR43284:SF1">
    <property type="entry name" value="ASPARAGINE SYNTHETASE"/>
    <property type="match status" value="1"/>
</dbReference>
<dbReference type="PIRSF" id="PIRSF001589">
    <property type="entry name" value="Asn_synthetase_glu-h"/>
    <property type="match status" value="1"/>
</dbReference>
<accession>A0ABT6VJM8</accession>
<dbReference type="InterPro" id="IPR033738">
    <property type="entry name" value="AsnB_N"/>
</dbReference>
<evidence type="ECO:0000256" key="5">
    <source>
        <dbReference type="ARBA" id="ARBA00022840"/>
    </source>
</evidence>
<gene>
    <name evidence="9" type="ORF">QLQ84_10305</name>
</gene>
<dbReference type="Proteomes" id="UP001244242">
    <property type="component" value="Unassembled WGS sequence"/>
</dbReference>
<dbReference type="InterPro" id="IPR017932">
    <property type="entry name" value="GATase_2_dom"/>
</dbReference>
<dbReference type="InterPro" id="IPR014729">
    <property type="entry name" value="Rossmann-like_a/b/a_fold"/>
</dbReference>
<dbReference type="InterPro" id="IPR001962">
    <property type="entry name" value="Asn_synthase"/>
</dbReference>
<evidence type="ECO:0000313" key="10">
    <source>
        <dbReference type="Proteomes" id="UP001244242"/>
    </source>
</evidence>
<evidence type="ECO:0000259" key="8">
    <source>
        <dbReference type="PROSITE" id="PS51278"/>
    </source>
</evidence>
<keyword evidence="4" id="KW-0547">Nucleotide-binding</keyword>
<dbReference type="EMBL" id="JASCQO010000035">
    <property type="protein sequence ID" value="MDI5934179.1"/>
    <property type="molecule type" value="Genomic_DNA"/>
</dbReference>
<dbReference type="Gene3D" id="3.60.20.10">
    <property type="entry name" value="Glutamine Phosphoribosylpyrophosphate, subunit 1, domain 1"/>
    <property type="match status" value="1"/>
</dbReference>
<sequence length="635" mass="72601">MSAILGRIHFSGAAVDPQGFNKALATLSSYGREGANMWVDGPVALGHQHLDIMPESVHEMQPLAQGGLIIVADAILDNRDALCDQLYIDKSLLAEIPDSQIILSAYRRWGEECASRLEGDFTFGIWDAHKQSLLLARDHIGARPLYFYRHKQCFLFSTDIRGLLAFQDIHFAIDESRVASYLVWPLAPDEDSFFQGVKPVAPGHYLVIDKHRLQQQAHWHPLDVPDIRYQRRETYDEHLRELLEAAVSCRLRTSFPVASHLSGGLDSSGVTILASRLLHNAGRQLDMTYTWSPAVSERYPMPDNSRDERRVIADICRKEGIECHYGTATGRDYRDFLTRDIAVEGTTDLFEELPVMAHAGQRGTRVMLSGWGGDESVTFNARGYPSYLLKRGRLMKLLAMARKVSGGFRHPDRIAIFLWQHGLLPIMPDAVYARYTPYLRTDRLEHFIHPDLKARFPNVKNQRMLAWRDVSDPTSVQALLLQNGHLASRMATWAHWSAPQGLVYRYPLTDIRLLRFTLGLPPDLMCLQGITRTLYRKALGDLLPVSLGKHDVTNEKKRLDCRMECWHMLAQEALKGYFSRHCHWLDIRTMQSRIVSIPVQTVPDNSVRFFPLQSSMRVWHLWHEYGFSHTYHQSA</sequence>
<protein>
    <recommendedName>
        <fullName evidence="3">asparagine synthase (glutamine-hydrolyzing)</fullName>
        <ecNumber evidence="3">6.3.5.4</ecNumber>
    </recommendedName>
</protein>
<keyword evidence="5" id="KW-0067">ATP-binding</keyword>
<evidence type="ECO:0000256" key="4">
    <source>
        <dbReference type="ARBA" id="ARBA00022741"/>
    </source>
</evidence>
<keyword evidence="10" id="KW-1185">Reference proteome</keyword>